<keyword evidence="2" id="KW-0815">Transposition</keyword>
<evidence type="ECO:0000313" key="7">
    <source>
        <dbReference type="EMBL" id="SHJ88105.1"/>
    </source>
</evidence>
<evidence type="ECO:0000256" key="4">
    <source>
        <dbReference type="ARBA" id="ARBA00023172"/>
    </source>
</evidence>
<dbReference type="PANTHER" id="PTHR33258">
    <property type="entry name" value="TRANSPOSASE INSL FOR INSERTION SEQUENCE ELEMENT IS186A-RELATED"/>
    <property type="match status" value="1"/>
</dbReference>
<gene>
    <name evidence="7" type="ORF">SAMN02745227_00939</name>
</gene>
<reference evidence="8" key="1">
    <citation type="submission" date="2016-11" db="EMBL/GenBank/DDBJ databases">
        <authorList>
            <person name="Varghese N."/>
            <person name="Submissions S."/>
        </authorList>
    </citation>
    <scope>NUCLEOTIDE SEQUENCE [LARGE SCALE GENOMIC DNA]</scope>
    <source>
        <strain evidence="8">DSM 14826</strain>
    </source>
</reference>
<feature type="domain" description="Transposase IS4-like" evidence="5">
    <location>
        <begin position="126"/>
        <end position="334"/>
    </location>
</feature>
<dbReference type="GO" id="GO:0004803">
    <property type="term" value="F:transposase activity"/>
    <property type="evidence" value="ECO:0007669"/>
    <property type="project" value="InterPro"/>
</dbReference>
<dbReference type="RefSeq" id="WP_072906692.1">
    <property type="nucleotide sequence ID" value="NZ_FRAI01000008.1"/>
</dbReference>
<evidence type="ECO:0000256" key="2">
    <source>
        <dbReference type="ARBA" id="ARBA00022578"/>
    </source>
</evidence>
<dbReference type="EMBL" id="FRAI01000008">
    <property type="protein sequence ID" value="SHJ88105.1"/>
    <property type="molecule type" value="Genomic_DNA"/>
</dbReference>
<dbReference type="SUPFAM" id="SSF53098">
    <property type="entry name" value="Ribonuclease H-like"/>
    <property type="match status" value="1"/>
</dbReference>
<dbReference type="Pfam" id="PF14294">
    <property type="entry name" value="DUF4372"/>
    <property type="match status" value="1"/>
</dbReference>
<dbReference type="AlphaFoldDB" id="A0A1M6MXD4"/>
<dbReference type="Pfam" id="PF01609">
    <property type="entry name" value="DDE_Tnp_1"/>
    <property type="match status" value="1"/>
</dbReference>
<comment type="similarity">
    <text evidence="1">Belongs to the transposase 11 family.</text>
</comment>
<keyword evidence="3" id="KW-0238">DNA-binding</keyword>
<dbReference type="InterPro" id="IPR012337">
    <property type="entry name" value="RNaseH-like_sf"/>
</dbReference>
<keyword evidence="4" id="KW-0233">DNA recombination</keyword>
<evidence type="ECO:0000313" key="8">
    <source>
        <dbReference type="Proteomes" id="UP000243547"/>
    </source>
</evidence>
<evidence type="ECO:0000259" key="6">
    <source>
        <dbReference type="Pfam" id="PF14294"/>
    </source>
</evidence>
<keyword evidence="8" id="KW-1185">Reference proteome</keyword>
<proteinExistence type="inferred from homology"/>
<dbReference type="InterPro" id="IPR025399">
    <property type="entry name" value="DUF4372"/>
</dbReference>
<evidence type="ECO:0000259" key="5">
    <source>
        <dbReference type="Pfam" id="PF01609"/>
    </source>
</evidence>
<dbReference type="NCBIfam" id="NF033592">
    <property type="entry name" value="transpos_IS4_1"/>
    <property type="match status" value="1"/>
</dbReference>
<accession>A0A1M6MXD4</accession>
<protein>
    <submittedName>
        <fullName evidence="7">Transposase, IS4 family</fullName>
    </submittedName>
</protein>
<evidence type="ECO:0000256" key="3">
    <source>
        <dbReference type="ARBA" id="ARBA00023125"/>
    </source>
</evidence>
<dbReference type="InterPro" id="IPR047952">
    <property type="entry name" value="Transpos_IS4"/>
</dbReference>
<feature type="domain" description="DUF4372" evidence="6">
    <location>
        <begin position="8"/>
        <end position="68"/>
    </location>
</feature>
<dbReference type="InterPro" id="IPR002559">
    <property type="entry name" value="Transposase_11"/>
</dbReference>
<dbReference type="Proteomes" id="UP000243547">
    <property type="component" value="Unassembled WGS sequence"/>
</dbReference>
<dbReference type="GO" id="GO:0006313">
    <property type="term" value="P:DNA transposition"/>
    <property type="evidence" value="ECO:0007669"/>
    <property type="project" value="InterPro"/>
</dbReference>
<organism evidence="7 8">
    <name type="scientific">Anaerobranca californiensis DSM 14826</name>
    <dbReference type="NCBI Taxonomy" id="1120989"/>
    <lineage>
        <taxon>Bacteria</taxon>
        <taxon>Bacillati</taxon>
        <taxon>Bacillota</taxon>
        <taxon>Clostridia</taxon>
        <taxon>Eubacteriales</taxon>
        <taxon>Proteinivoracaceae</taxon>
        <taxon>Anaerobranca</taxon>
    </lineage>
</organism>
<evidence type="ECO:0000256" key="1">
    <source>
        <dbReference type="ARBA" id="ARBA00010075"/>
    </source>
</evidence>
<dbReference type="GO" id="GO:0003677">
    <property type="term" value="F:DNA binding"/>
    <property type="evidence" value="ECO:0007669"/>
    <property type="project" value="UniProtKB-KW"/>
</dbReference>
<name>A0A1M6MXD4_9FIRM</name>
<sequence>MQGKDIINSTFFQLFKPILNEKFLTALNIMDADKYVKKLKTTQLLKLLIISQLEQHRGLRDISNSLKNDELSKHISLNSISSAQLSRRLRDLPVEITETLFKTIYQEALVKLGVNTLTQNLGGVHLIDSTTISLCLSRYPWALFRKTKGGIKLHLRIKFVKDEILPDKSIVTQANLNDRRQMDNLIVEEKDALNIMDRGYVDYKKFDSYCADGVSFICRLKKNAIVEIIEEKAVKPDSNIIKEQIVYLGKDNITKMKHPLRLLEILDSKGKTIVIITNQFELDSEEISTLYRSRWQIELFFKWIKQHLKVKHFYGLSQNAVKNQLLIALITYCLLTILKIKAGYHGNLLKIKRLLHTCLYDSFQLFIKKLLYKEINYSKGRRRRANDLIYEIIERQVMSKEADHLDDLTYDPLVY</sequence>
<dbReference type="OrthoDB" id="29496at2"/>
<dbReference type="PANTHER" id="PTHR33258:SF1">
    <property type="entry name" value="TRANSPOSASE INSL FOR INSERTION SEQUENCE ELEMENT IS186A-RELATED"/>
    <property type="match status" value="1"/>
</dbReference>